<keyword evidence="3" id="KW-1185">Reference proteome</keyword>
<dbReference type="Proteomes" id="UP000287033">
    <property type="component" value="Unassembled WGS sequence"/>
</dbReference>
<evidence type="ECO:0000313" key="2">
    <source>
        <dbReference type="EMBL" id="GCC44007.1"/>
    </source>
</evidence>
<organism evidence="2 3">
    <name type="scientific">Chiloscyllium punctatum</name>
    <name type="common">Brownbanded bambooshark</name>
    <name type="synonym">Hemiscyllium punctatum</name>
    <dbReference type="NCBI Taxonomy" id="137246"/>
    <lineage>
        <taxon>Eukaryota</taxon>
        <taxon>Metazoa</taxon>
        <taxon>Chordata</taxon>
        <taxon>Craniata</taxon>
        <taxon>Vertebrata</taxon>
        <taxon>Chondrichthyes</taxon>
        <taxon>Elasmobranchii</taxon>
        <taxon>Galeomorphii</taxon>
        <taxon>Galeoidea</taxon>
        <taxon>Orectolobiformes</taxon>
        <taxon>Hemiscylliidae</taxon>
        <taxon>Chiloscyllium</taxon>
    </lineage>
</organism>
<protein>
    <submittedName>
        <fullName evidence="2">Uncharacterized protein</fullName>
    </submittedName>
</protein>
<feature type="compositionally biased region" description="Polar residues" evidence="1">
    <location>
        <begin position="65"/>
        <end position="78"/>
    </location>
</feature>
<accession>A0A401TMW1</accession>
<dbReference type="AlphaFoldDB" id="A0A401TMW1"/>
<comment type="caution">
    <text evidence="2">The sequence shown here is derived from an EMBL/GenBank/DDBJ whole genome shotgun (WGS) entry which is preliminary data.</text>
</comment>
<dbReference type="EMBL" id="BEZZ01126535">
    <property type="protein sequence ID" value="GCC44007.1"/>
    <property type="molecule type" value="Genomic_DNA"/>
</dbReference>
<feature type="region of interest" description="Disordered" evidence="1">
    <location>
        <begin position="54"/>
        <end position="78"/>
    </location>
</feature>
<feature type="non-terminal residue" evidence="2">
    <location>
        <position position="78"/>
    </location>
</feature>
<name>A0A401TMW1_CHIPU</name>
<evidence type="ECO:0000313" key="3">
    <source>
        <dbReference type="Proteomes" id="UP000287033"/>
    </source>
</evidence>
<proteinExistence type="predicted"/>
<sequence length="78" mass="8249">MATLRLSSRLALVTGNEREPPTGVKNLWVGGWMEGGVPVPVPVPARSPALCPISRPSARAHRRGATNQPINNQPADSS</sequence>
<gene>
    <name evidence="2" type="ORF">chiPu_0028233</name>
</gene>
<evidence type="ECO:0000256" key="1">
    <source>
        <dbReference type="SAM" id="MobiDB-lite"/>
    </source>
</evidence>
<reference evidence="2 3" key="1">
    <citation type="journal article" date="2018" name="Nat. Ecol. Evol.">
        <title>Shark genomes provide insights into elasmobranch evolution and the origin of vertebrates.</title>
        <authorList>
            <person name="Hara Y"/>
            <person name="Yamaguchi K"/>
            <person name="Onimaru K"/>
            <person name="Kadota M"/>
            <person name="Koyanagi M"/>
            <person name="Keeley SD"/>
            <person name="Tatsumi K"/>
            <person name="Tanaka K"/>
            <person name="Motone F"/>
            <person name="Kageyama Y"/>
            <person name="Nozu R"/>
            <person name="Adachi N"/>
            <person name="Nishimura O"/>
            <person name="Nakagawa R"/>
            <person name="Tanegashima C"/>
            <person name="Kiyatake I"/>
            <person name="Matsumoto R"/>
            <person name="Murakumo K"/>
            <person name="Nishida K"/>
            <person name="Terakita A"/>
            <person name="Kuratani S"/>
            <person name="Sato K"/>
            <person name="Hyodo S Kuraku.S."/>
        </authorList>
    </citation>
    <scope>NUCLEOTIDE SEQUENCE [LARGE SCALE GENOMIC DNA]</scope>
</reference>